<evidence type="ECO:0000313" key="4">
    <source>
        <dbReference type="Proteomes" id="UP000617979"/>
    </source>
</evidence>
<feature type="compositionally biased region" description="Polar residues" evidence="1">
    <location>
        <begin position="55"/>
        <end position="67"/>
    </location>
</feature>
<keyword evidence="2" id="KW-0812">Transmembrane</keyword>
<dbReference type="Proteomes" id="UP000617979">
    <property type="component" value="Unassembled WGS sequence"/>
</dbReference>
<evidence type="ECO:0000256" key="2">
    <source>
        <dbReference type="SAM" id="Phobius"/>
    </source>
</evidence>
<proteinExistence type="predicted"/>
<keyword evidence="2" id="KW-0472">Membrane</keyword>
<dbReference type="EMBL" id="BMEX01000005">
    <property type="protein sequence ID" value="GGA45376.1"/>
    <property type="molecule type" value="Genomic_DNA"/>
</dbReference>
<feature type="compositionally biased region" description="Acidic residues" evidence="1">
    <location>
        <begin position="71"/>
        <end position="85"/>
    </location>
</feature>
<protein>
    <submittedName>
        <fullName evidence="3">Uncharacterized protein</fullName>
    </submittedName>
</protein>
<evidence type="ECO:0000256" key="1">
    <source>
        <dbReference type="SAM" id="MobiDB-lite"/>
    </source>
</evidence>
<organism evidence="3 4">
    <name type="scientific">Kroppenstedtia guangzhouensis</name>
    <dbReference type="NCBI Taxonomy" id="1274356"/>
    <lineage>
        <taxon>Bacteria</taxon>
        <taxon>Bacillati</taxon>
        <taxon>Bacillota</taxon>
        <taxon>Bacilli</taxon>
        <taxon>Bacillales</taxon>
        <taxon>Thermoactinomycetaceae</taxon>
        <taxon>Kroppenstedtia</taxon>
    </lineage>
</organism>
<name>A0ABQ1GKL6_9BACL</name>
<keyword evidence="4" id="KW-1185">Reference proteome</keyword>
<feature type="region of interest" description="Disordered" evidence="1">
    <location>
        <begin position="46"/>
        <end position="104"/>
    </location>
</feature>
<keyword evidence="2" id="KW-1133">Transmembrane helix</keyword>
<evidence type="ECO:0000313" key="3">
    <source>
        <dbReference type="EMBL" id="GGA45376.1"/>
    </source>
</evidence>
<comment type="caution">
    <text evidence="3">The sequence shown here is derived from an EMBL/GenBank/DDBJ whole genome shotgun (WGS) entry which is preliminary data.</text>
</comment>
<accession>A0ABQ1GKL6</accession>
<feature type="compositionally biased region" description="Basic residues" evidence="1">
    <location>
        <begin position="95"/>
        <end position="104"/>
    </location>
</feature>
<feature type="transmembrane region" description="Helical" evidence="2">
    <location>
        <begin position="12"/>
        <end position="32"/>
    </location>
</feature>
<sequence length="104" mass="11805">MIAEWLQRIPVFVWLALAVVLIVCFVVIFMVAGKRSREVDELEKAFNEPYHPPQNEVNDQEQIATEKQGSEEEEAKSDEATDDEPPKDPPTVRGSKSRHRGDEG</sequence>
<gene>
    <name evidence="3" type="ORF">GCM10007416_18120</name>
</gene>
<reference evidence="4" key="1">
    <citation type="journal article" date="2019" name="Int. J. Syst. Evol. Microbiol.">
        <title>The Global Catalogue of Microorganisms (GCM) 10K type strain sequencing project: providing services to taxonomists for standard genome sequencing and annotation.</title>
        <authorList>
            <consortium name="The Broad Institute Genomics Platform"/>
            <consortium name="The Broad Institute Genome Sequencing Center for Infectious Disease"/>
            <person name="Wu L."/>
            <person name="Ma J."/>
        </authorList>
    </citation>
    <scope>NUCLEOTIDE SEQUENCE [LARGE SCALE GENOMIC DNA]</scope>
    <source>
        <strain evidence="4">CGMCC 1.12404</strain>
    </source>
</reference>
<dbReference type="RefSeq" id="WP_188432135.1">
    <property type="nucleotide sequence ID" value="NZ_BMEX01000005.1"/>
</dbReference>